<evidence type="ECO:0000256" key="2">
    <source>
        <dbReference type="ARBA" id="ARBA00022801"/>
    </source>
</evidence>
<dbReference type="CDD" id="cd07572">
    <property type="entry name" value="nit"/>
    <property type="match status" value="1"/>
</dbReference>
<evidence type="ECO:0000313" key="4">
    <source>
        <dbReference type="EMBL" id="RJX70696.1"/>
    </source>
</evidence>
<protein>
    <submittedName>
        <fullName evidence="4">Carbon-nitrogen hydrolase family protein</fullName>
    </submittedName>
</protein>
<dbReference type="AlphaFoldDB" id="A0A3A6QIN5"/>
<dbReference type="Gene3D" id="3.60.110.10">
    <property type="entry name" value="Carbon-nitrogen hydrolase"/>
    <property type="match status" value="1"/>
</dbReference>
<dbReference type="PROSITE" id="PS01227">
    <property type="entry name" value="UPF0012"/>
    <property type="match status" value="1"/>
</dbReference>
<feature type="domain" description="CN hydrolase" evidence="3">
    <location>
        <begin position="2"/>
        <end position="248"/>
    </location>
</feature>
<dbReference type="InterPro" id="IPR045254">
    <property type="entry name" value="Nit1/2_C-N_Hydrolase"/>
</dbReference>
<dbReference type="PANTHER" id="PTHR23088:SF27">
    <property type="entry name" value="DEAMINATED GLUTATHIONE AMIDASE"/>
    <property type="match status" value="1"/>
</dbReference>
<dbReference type="RefSeq" id="WP_120031712.1">
    <property type="nucleotide sequence ID" value="NZ_QVMU01000010.1"/>
</dbReference>
<keyword evidence="2 4" id="KW-0378">Hydrolase</keyword>
<dbReference type="PANTHER" id="PTHR23088">
    <property type="entry name" value="NITRILASE-RELATED"/>
    <property type="match status" value="1"/>
</dbReference>
<dbReference type="GO" id="GO:0016811">
    <property type="term" value="F:hydrolase activity, acting on carbon-nitrogen (but not peptide) bonds, in linear amides"/>
    <property type="evidence" value="ECO:0007669"/>
    <property type="project" value="InterPro"/>
</dbReference>
<dbReference type="InterPro" id="IPR003010">
    <property type="entry name" value="C-N_Hydrolase"/>
</dbReference>
<reference evidence="4 5" key="1">
    <citation type="submission" date="2018-08" db="EMBL/GenBank/DDBJ databases">
        <title>Vibrio isolated from the Eastern China Marginal Seas.</title>
        <authorList>
            <person name="Li Y."/>
        </authorList>
    </citation>
    <scope>NUCLEOTIDE SEQUENCE [LARGE SCALE GENOMIC DNA]</scope>
    <source>
        <strain evidence="4 5">BEI233</strain>
    </source>
</reference>
<dbReference type="InterPro" id="IPR001110">
    <property type="entry name" value="UPF0012_CS"/>
</dbReference>
<dbReference type="Pfam" id="PF00795">
    <property type="entry name" value="CN_hydrolase"/>
    <property type="match status" value="1"/>
</dbReference>
<accession>A0A3A6QIN5</accession>
<name>A0A3A6QIN5_9VIBR</name>
<keyword evidence="5" id="KW-1185">Reference proteome</keyword>
<proteinExistence type="inferred from homology"/>
<dbReference type="PROSITE" id="PS50263">
    <property type="entry name" value="CN_HYDROLASE"/>
    <property type="match status" value="1"/>
</dbReference>
<evidence type="ECO:0000256" key="1">
    <source>
        <dbReference type="ARBA" id="ARBA00010613"/>
    </source>
</evidence>
<dbReference type="EMBL" id="QVMU01000010">
    <property type="protein sequence ID" value="RJX70696.1"/>
    <property type="molecule type" value="Genomic_DNA"/>
</dbReference>
<dbReference type="OrthoDB" id="9811121at2"/>
<gene>
    <name evidence="4" type="ORF">DZ860_12400</name>
</gene>
<sequence length="272" mass="29880">MAQMGLIQMTSGPNAEENLRYMATQIGQLAREGAQLIISPENALVFGSRADYYHYAEALDDGPLQAEVASLAKQFSVWVVIGSMPIRTSRGVETTTIVFDHNGKLASHYAKLHMFDVDVADGHRRYRESETFTAGAQIVTVSTPFAHLGLSICYDVRFPSLYTELAQLGANVLLVPAAFTAVTGRAHWETLLKARAIETQSWVVAVNQVGTHPCGRQTWGHSMVVSPWGKVVASLTDQTANLLVDINVSQVDELRVAMPVLQHSRFNNQLKN</sequence>
<organism evidence="4 5">
    <name type="scientific">Vibrio sinensis</name>
    <dbReference type="NCBI Taxonomy" id="2302434"/>
    <lineage>
        <taxon>Bacteria</taxon>
        <taxon>Pseudomonadati</taxon>
        <taxon>Pseudomonadota</taxon>
        <taxon>Gammaproteobacteria</taxon>
        <taxon>Vibrionales</taxon>
        <taxon>Vibrionaceae</taxon>
        <taxon>Vibrio</taxon>
    </lineage>
</organism>
<dbReference type="Proteomes" id="UP000273252">
    <property type="component" value="Unassembled WGS sequence"/>
</dbReference>
<dbReference type="SUPFAM" id="SSF56317">
    <property type="entry name" value="Carbon-nitrogen hydrolase"/>
    <property type="match status" value="1"/>
</dbReference>
<dbReference type="InterPro" id="IPR036526">
    <property type="entry name" value="C-N_Hydrolase_sf"/>
</dbReference>
<comment type="caution">
    <text evidence="4">The sequence shown here is derived from an EMBL/GenBank/DDBJ whole genome shotgun (WGS) entry which is preliminary data.</text>
</comment>
<evidence type="ECO:0000313" key="5">
    <source>
        <dbReference type="Proteomes" id="UP000273252"/>
    </source>
</evidence>
<comment type="similarity">
    <text evidence="1">Belongs to the carbon-nitrogen hydrolase superfamily. NIT1/NIT2 family.</text>
</comment>
<evidence type="ECO:0000259" key="3">
    <source>
        <dbReference type="PROSITE" id="PS50263"/>
    </source>
</evidence>